<accession>A0A8I2YEF5</accession>
<gene>
    <name evidence="1" type="ORF">JVT61DRAFT_12072</name>
</gene>
<protein>
    <submittedName>
        <fullName evidence="1">Uncharacterized protein</fullName>
    </submittedName>
</protein>
<evidence type="ECO:0000313" key="2">
    <source>
        <dbReference type="Proteomes" id="UP000683000"/>
    </source>
</evidence>
<reference evidence="1" key="1">
    <citation type="submission" date="2021-03" db="EMBL/GenBank/DDBJ databases">
        <title>Evolutionary innovations through gain and loss of genes in the ectomycorrhizal Boletales.</title>
        <authorList>
            <person name="Wu G."/>
            <person name="Miyauchi S."/>
            <person name="Morin E."/>
            <person name="Yang Z.-L."/>
            <person name="Xu J."/>
            <person name="Martin F.M."/>
        </authorList>
    </citation>
    <scope>NUCLEOTIDE SEQUENCE</scope>
    <source>
        <strain evidence="1">BR01</strain>
    </source>
</reference>
<dbReference type="Proteomes" id="UP000683000">
    <property type="component" value="Unassembled WGS sequence"/>
</dbReference>
<dbReference type="EMBL" id="JAGFBS010000051">
    <property type="protein sequence ID" value="KAG6370451.1"/>
    <property type="molecule type" value="Genomic_DNA"/>
</dbReference>
<organism evidence="1 2">
    <name type="scientific">Boletus reticuloceps</name>
    <dbReference type="NCBI Taxonomy" id="495285"/>
    <lineage>
        <taxon>Eukaryota</taxon>
        <taxon>Fungi</taxon>
        <taxon>Dikarya</taxon>
        <taxon>Basidiomycota</taxon>
        <taxon>Agaricomycotina</taxon>
        <taxon>Agaricomycetes</taxon>
        <taxon>Agaricomycetidae</taxon>
        <taxon>Boletales</taxon>
        <taxon>Boletineae</taxon>
        <taxon>Boletaceae</taxon>
        <taxon>Boletoideae</taxon>
        <taxon>Boletus</taxon>
    </lineage>
</organism>
<comment type="caution">
    <text evidence="1">The sequence shown here is derived from an EMBL/GenBank/DDBJ whole genome shotgun (WGS) entry which is preliminary data.</text>
</comment>
<evidence type="ECO:0000313" key="1">
    <source>
        <dbReference type="EMBL" id="KAG6370451.1"/>
    </source>
</evidence>
<name>A0A8I2YEF5_9AGAM</name>
<dbReference type="AlphaFoldDB" id="A0A8I2YEF5"/>
<sequence length="137" mass="15153">MPALFYGMRCKETNVIWVAKDGDKLRVGPWIVTNEGSPGVAVPGVAVQPGTATFKHFPGVKRHMMANSYTICYASQQQNPQAFNQAVENVMVGLDVQPLWRGDVLIFKHEVHEPGVYVPMATMDMTFGDELLHAAIH</sequence>
<proteinExistence type="predicted"/>
<keyword evidence="2" id="KW-1185">Reference proteome</keyword>